<dbReference type="SUPFAM" id="SSF54637">
    <property type="entry name" value="Thioesterase/thiol ester dehydrase-isomerase"/>
    <property type="match status" value="1"/>
</dbReference>
<dbReference type="PANTHER" id="PTHR11049:SF24">
    <property type="entry name" value="CYTOSOLIC ACYL COENZYME A THIOESTER HYDROLASE"/>
    <property type="match status" value="1"/>
</dbReference>
<proteinExistence type="inferred from homology"/>
<dbReference type="CDD" id="cd03442">
    <property type="entry name" value="BFIT_BACH"/>
    <property type="match status" value="1"/>
</dbReference>
<evidence type="ECO:0000256" key="2">
    <source>
        <dbReference type="ARBA" id="ARBA00022801"/>
    </source>
</evidence>
<evidence type="ECO:0000256" key="3">
    <source>
        <dbReference type="PROSITE-ProRule" id="PRU01106"/>
    </source>
</evidence>
<feature type="domain" description="HotDog ACOT-type" evidence="4">
    <location>
        <begin position="10"/>
        <end position="122"/>
    </location>
</feature>
<comment type="similarity">
    <text evidence="1">Belongs to the acyl coenzyme A hydrolase family.</text>
</comment>
<evidence type="ECO:0000259" key="4">
    <source>
        <dbReference type="PROSITE" id="PS51770"/>
    </source>
</evidence>
<sequence>MKNNDYKKVSESRVIQTHLILVGDTNRHNTLYGGNLMRMMDNVSAISFTRHTRSLGITASMDVLNFIKPLPVSHSVCIETMISGVGKKSAEVFAKVIGENLTTGERYLDATAFLTFVIVEENLKPIPAIEAETDEGRYVMAGYSEKRKNRLEGRTADHEFQEKISIKYPRQ</sequence>
<dbReference type="Proteomes" id="UP000306420">
    <property type="component" value="Unassembled WGS sequence"/>
</dbReference>
<dbReference type="GO" id="GO:0009062">
    <property type="term" value="P:fatty acid catabolic process"/>
    <property type="evidence" value="ECO:0007669"/>
    <property type="project" value="TreeGrafter"/>
</dbReference>
<keyword evidence="2 3" id="KW-0378">Hydrolase</keyword>
<dbReference type="PANTHER" id="PTHR11049">
    <property type="entry name" value="ACYL COENZYME A THIOESTER HYDROLASE"/>
    <property type="match status" value="1"/>
</dbReference>
<dbReference type="GO" id="GO:0006637">
    <property type="term" value="P:acyl-CoA metabolic process"/>
    <property type="evidence" value="ECO:0007669"/>
    <property type="project" value="TreeGrafter"/>
</dbReference>
<organism evidence="5 6">
    <name type="scientific">Ruoffia tabacinasalis</name>
    <dbReference type="NCBI Taxonomy" id="87458"/>
    <lineage>
        <taxon>Bacteria</taxon>
        <taxon>Bacillati</taxon>
        <taxon>Bacillota</taxon>
        <taxon>Bacilli</taxon>
        <taxon>Lactobacillales</taxon>
        <taxon>Aerococcaceae</taxon>
        <taxon>Ruoffia</taxon>
    </lineage>
</organism>
<evidence type="ECO:0000313" key="6">
    <source>
        <dbReference type="Proteomes" id="UP000306420"/>
    </source>
</evidence>
<dbReference type="GO" id="GO:0052816">
    <property type="term" value="F:long-chain fatty acyl-CoA hydrolase activity"/>
    <property type="evidence" value="ECO:0007669"/>
    <property type="project" value="TreeGrafter"/>
</dbReference>
<dbReference type="Gene3D" id="3.10.129.10">
    <property type="entry name" value="Hotdog Thioesterase"/>
    <property type="match status" value="1"/>
</dbReference>
<dbReference type="InterPro" id="IPR033120">
    <property type="entry name" value="HOTDOG_ACOT"/>
</dbReference>
<evidence type="ECO:0000256" key="1">
    <source>
        <dbReference type="ARBA" id="ARBA00010458"/>
    </source>
</evidence>
<gene>
    <name evidence="5" type="ORF">FEZ33_08925</name>
</gene>
<protein>
    <submittedName>
        <fullName evidence="5">Acyl-CoA thioesterase</fullName>
    </submittedName>
</protein>
<dbReference type="Pfam" id="PF03061">
    <property type="entry name" value="4HBT"/>
    <property type="match status" value="1"/>
</dbReference>
<dbReference type="PROSITE" id="PS51770">
    <property type="entry name" value="HOTDOG_ACOT"/>
    <property type="match status" value="1"/>
</dbReference>
<comment type="caution">
    <text evidence="5">The sequence shown here is derived from an EMBL/GenBank/DDBJ whole genome shotgun (WGS) entry which is preliminary data.</text>
</comment>
<dbReference type="AlphaFoldDB" id="A0A5R9DVT7"/>
<reference evidence="5 6" key="1">
    <citation type="submission" date="2019-05" db="EMBL/GenBank/DDBJ databases">
        <title>The metagenome of a microbial culture collection derived from dairy environment covers the genomic content of the human microbiome.</title>
        <authorList>
            <person name="Roder T."/>
            <person name="Wuthrich D."/>
            <person name="Sattari Z."/>
            <person name="Von Ah U."/>
            <person name="Bar C."/>
            <person name="Ronchi F."/>
            <person name="Macpherson A.J."/>
            <person name="Ganal-Vonarburg S.C."/>
            <person name="Bruggmann R."/>
            <person name="Vergeres G."/>
        </authorList>
    </citation>
    <scope>NUCLEOTIDE SEQUENCE [LARGE SCALE GENOMIC DNA]</scope>
    <source>
        <strain evidence="5 6">FAM 24227</strain>
    </source>
</reference>
<accession>A0A5R9DVT7</accession>
<dbReference type="InterPro" id="IPR006683">
    <property type="entry name" value="Thioestr_dom"/>
</dbReference>
<name>A0A5R9DVT7_9LACT</name>
<dbReference type="InterPro" id="IPR029069">
    <property type="entry name" value="HotDog_dom_sf"/>
</dbReference>
<evidence type="ECO:0000313" key="5">
    <source>
        <dbReference type="EMBL" id="TLQ40205.1"/>
    </source>
</evidence>
<dbReference type="RefSeq" id="WP_138405039.1">
    <property type="nucleotide sequence ID" value="NZ_VBSP01000034.1"/>
</dbReference>
<dbReference type="InterPro" id="IPR040170">
    <property type="entry name" value="Cytosol_ACT"/>
</dbReference>
<dbReference type="EMBL" id="VBSP01000034">
    <property type="protein sequence ID" value="TLQ40205.1"/>
    <property type="molecule type" value="Genomic_DNA"/>
</dbReference>
<dbReference type="GO" id="GO:0005829">
    <property type="term" value="C:cytosol"/>
    <property type="evidence" value="ECO:0007669"/>
    <property type="project" value="TreeGrafter"/>
</dbReference>
<dbReference type="OrthoDB" id="9791628at2"/>